<dbReference type="AlphaFoldDB" id="A0A3P8TVN7"/>
<name>A0A3P8TVN7_AMPPE</name>
<proteinExistence type="predicted"/>
<reference evidence="1" key="2">
    <citation type="submission" date="2025-08" db="UniProtKB">
        <authorList>
            <consortium name="Ensembl"/>
        </authorList>
    </citation>
    <scope>IDENTIFICATION</scope>
</reference>
<dbReference type="Ensembl" id="ENSAPET00000031030.1">
    <property type="protein sequence ID" value="ENSAPEP00000030225.1"/>
    <property type="gene ID" value="ENSAPEG00000021472.1"/>
</dbReference>
<evidence type="ECO:0000313" key="1">
    <source>
        <dbReference type="Ensembl" id="ENSAPEP00000030225.1"/>
    </source>
</evidence>
<dbReference type="Proteomes" id="UP000265080">
    <property type="component" value="Chromosome 8"/>
</dbReference>
<keyword evidence="2" id="KW-1185">Reference proteome</keyword>
<protein>
    <submittedName>
        <fullName evidence="1">Uncharacterized protein</fullName>
    </submittedName>
</protein>
<organism evidence="1 2">
    <name type="scientific">Amphiprion percula</name>
    <name type="common">Orange clownfish</name>
    <name type="synonym">Lutjanus percula</name>
    <dbReference type="NCBI Taxonomy" id="161767"/>
    <lineage>
        <taxon>Eukaryota</taxon>
        <taxon>Metazoa</taxon>
        <taxon>Chordata</taxon>
        <taxon>Craniata</taxon>
        <taxon>Vertebrata</taxon>
        <taxon>Euteleostomi</taxon>
        <taxon>Actinopterygii</taxon>
        <taxon>Neopterygii</taxon>
        <taxon>Teleostei</taxon>
        <taxon>Neoteleostei</taxon>
        <taxon>Acanthomorphata</taxon>
        <taxon>Ovalentaria</taxon>
        <taxon>Pomacentridae</taxon>
        <taxon>Amphiprion</taxon>
    </lineage>
</organism>
<accession>A0A3P8TVN7</accession>
<reference evidence="1" key="3">
    <citation type="submission" date="2025-09" db="UniProtKB">
        <authorList>
            <consortium name="Ensembl"/>
        </authorList>
    </citation>
    <scope>IDENTIFICATION</scope>
</reference>
<reference evidence="1 2" key="1">
    <citation type="submission" date="2018-03" db="EMBL/GenBank/DDBJ databases">
        <title>Finding Nemo's genes: A chromosome-scale reference assembly of the genome of the orange clownfish Amphiprion percula.</title>
        <authorList>
            <person name="Lehmann R."/>
        </authorList>
    </citation>
    <scope>NUCLEOTIDE SEQUENCE</scope>
</reference>
<sequence>MELQGRCTRRSTRNRPSIYKDLVTVLPLARFFGEDFYSFFENIYKNFLAKFWYFFKIILLRETFKELLEVSS</sequence>
<evidence type="ECO:0000313" key="2">
    <source>
        <dbReference type="Proteomes" id="UP000265080"/>
    </source>
</evidence>